<dbReference type="InterPro" id="IPR029063">
    <property type="entry name" value="SAM-dependent_MTases_sf"/>
</dbReference>
<dbReference type="Proteomes" id="UP000478505">
    <property type="component" value="Unassembled WGS sequence"/>
</dbReference>
<comment type="similarity">
    <text evidence="1">Belongs to the N(4)/N(6)-methyltransferase family.</text>
</comment>
<reference evidence="7 8" key="1">
    <citation type="submission" date="2020-02" db="EMBL/GenBank/DDBJ databases">
        <title>Flavobacteriaceae Psychroflexus bacterium YR1-1, complete genome.</title>
        <authorList>
            <person name="Li Y."/>
            <person name="Wu S."/>
        </authorList>
    </citation>
    <scope>NUCLEOTIDE SEQUENCE [LARGE SCALE GENOMIC DNA]</scope>
    <source>
        <strain evidence="7 8">YR1-1</strain>
    </source>
</reference>
<dbReference type="RefSeq" id="WP_164004154.1">
    <property type="nucleotide sequence ID" value="NZ_JAAIKD010000002.1"/>
</dbReference>
<feature type="domain" description="DNA methylase adenine-specific" evidence="6">
    <location>
        <begin position="4"/>
        <end position="126"/>
    </location>
</feature>
<dbReference type="GO" id="GO:0008170">
    <property type="term" value="F:N-methyltransferase activity"/>
    <property type="evidence" value="ECO:0007669"/>
    <property type="project" value="InterPro"/>
</dbReference>
<evidence type="ECO:0000256" key="1">
    <source>
        <dbReference type="ARBA" id="ARBA00006594"/>
    </source>
</evidence>
<evidence type="ECO:0000256" key="5">
    <source>
        <dbReference type="ARBA" id="ARBA00022747"/>
    </source>
</evidence>
<dbReference type="InterPro" id="IPR002052">
    <property type="entry name" value="DNA_methylase_N6_adenine_CS"/>
</dbReference>
<dbReference type="InterPro" id="IPR003356">
    <property type="entry name" value="DNA_methylase_A-5"/>
</dbReference>
<keyword evidence="5" id="KW-0680">Restriction system</keyword>
<dbReference type="EMBL" id="JAAIKD010000002">
    <property type="protein sequence ID" value="NEV93442.1"/>
    <property type="molecule type" value="Genomic_DNA"/>
</dbReference>
<dbReference type="GO" id="GO:0032259">
    <property type="term" value="P:methylation"/>
    <property type="evidence" value="ECO:0007669"/>
    <property type="project" value="UniProtKB-KW"/>
</dbReference>
<evidence type="ECO:0000256" key="3">
    <source>
        <dbReference type="ARBA" id="ARBA00022679"/>
    </source>
</evidence>
<dbReference type="AlphaFoldDB" id="A0A6B3QZZ1"/>
<dbReference type="SUPFAM" id="SSF53335">
    <property type="entry name" value="S-adenosyl-L-methionine-dependent methyltransferases"/>
    <property type="match status" value="1"/>
</dbReference>
<evidence type="ECO:0000259" key="6">
    <source>
        <dbReference type="Pfam" id="PF02384"/>
    </source>
</evidence>
<dbReference type="GO" id="GO:0009007">
    <property type="term" value="F:site-specific DNA-methyltransferase (adenine-specific) activity"/>
    <property type="evidence" value="ECO:0007669"/>
    <property type="project" value="UniProtKB-EC"/>
</dbReference>
<dbReference type="PANTHER" id="PTHR33841:SF5">
    <property type="entry name" value="DNA METHYLASE (MODIFICATION METHYLASE) (METHYLTRANSFERASE)-RELATED"/>
    <property type="match status" value="1"/>
</dbReference>
<dbReference type="PRINTS" id="PR00507">
    <property type="entry name" value="N12N6MTFRASE"/>
</dbReference>
<dbReference type="Pfam" id="PF02384">
    <property type="entry name" value="N6_Mtase"/>
    <property type="match status" value="1"/>
</dbReference>
<protein>
    <submittedName>
        <fullName evidence="7">N-6 DNA methylase</fullName>
    </submittedName>
</protein>
<evidence type="ECO:0000256" key="4">
    <source>
        <dbReference type="ARBA" id="ARBA00022691"/>
    </source>
</evidence>
<evidence type="ECO:0000313" key="7">
    <source>
        <dbReference type="EMBL" id="NEV93442.1"/>
    </source>
</evidence>
<organism evidence="7 8">
    <name type="scientific">Psychroflexus aurantiacus</name>
    <dbReference type="NCBI Taxonomy" id="2709310"/>
    <lineage>
        <taxon>Bacteria</taxon>
        <taxon>Pseudomonadati</taxon>
        <taxon>Bacteroidota</taxon>
        <taxon>Flavobacteriia</taxon>
        <taxon>Flavobacteriales</taxon>
        <taxon>Flavobacteriaceae</taxon>
        <taxon>Psychroflexus</taxon>
    </lineage>
</organism>
<dbReference type="GO" id="GO:0009307">
    <property type="term" value="P:DNA restriction-modification system"/>
    <property type="evidence" value="ECO:0007669"/>
    <property type="project" value="UniProtKB-KW"/>
</dbReference>
<dbReference type="Gene3D" id="3.40.50.150">
    <property type="entry name" value="Vaccinia Virus protein VP39"/>
    <property type="match status" value="1"/>
</dbReference>
<comment type="caution">
    <text evidence="7">The sequence shown here is derived from an EMBL/GenBank/DDBJ whole genome shotgun (WGS) entry which is preliminary data.</text>
</comment>
<keyword evidence="2 7" id="KW-0489">Methyltransferase</keyword>
<dbReference type="PANTHER" id="PTHR33841">
    <property type="entry name" value="DNA METHYLTRANSFERASE YEEA-RELATED"/>
    <property type="match status" value="1"/>
</dbReference>
<name>A0A6B3QZZ1_9FLAO</name>
<sequence>MINKERNKRLGQYFTGQELAKVLCTIALKINPKITSAIDPMMGKGDMLTAVNEIDNSILTYGIELDKQLESKLTSNVRIRSNIVFGNSFEKSTHNKLDKRAFDLVITNPPYVRHLNQKHESQFENFTAASNLQIRKELINGLVANPIIKEDEKKFLIDVAKKYSGLSDLTVPSIIQCAAFTKENGILALVIPESCITREYSIATLLVLFTLFDIKVIVKDEGRKWFEDAQVKTLLLIGQKLKKPRKSIEFHPKISIVEISNGTKNSPLGKNHFSSNYDLFASSLLVSNKSFDNNNNASQYFSSAKSYLSPLITRNSLKKYPELQSIAFNIDNNKLSLDARLKPFVDYTDFIKLADLSIEINQGLRTGANNFFYNDFISEKNNKIKVSFKHKNASKKFEVSSNCLKPVLRKQKEISDGYFIPSSSLNGRLLVLSNHYTAYDIQKYDLKKEAITELSTEVSKHIYNCETLNIGTEALPKYFPKLSAVRTNISERNGKIKTWYQLPELKQRHVPDICIPRVNSKSVKSYMVEENVVVDANFLTINLRQDSNIPVYGLIAILNSDWIKVQLELSGNVLGGGALKLDRNHLLNIFIPKFSKTEITKLDKLGKELINSFNYAPILIKINILINSILKISDNTVLITLIEKRLKLRSKNG</sequence>
<gene>
    <name evidence="7" type="ORF">G3567_04665</name>
</gene>
<keyword evidence="8" id="KW-1185">Reference proteome</keyword>
<dbReference type="InterPro" id="IPR050953">
    <property type="entry name" value="N4_N6_ade-DNA_methylase"/>
</dbReference>
<accession>A0A6B3QZZ1</accession>
<keyword evidence="3" id="KW-0808">Transferase</keyword>
<keyword evidence="4" id="KW-0949">S-adenosyl-L-methionine</keyword>
<evidence type="ECO:0000256" key="2">
    <source>
        <dbReference type="ARBA" id="ARBA00022603"/>
    </source>
</evidence>
<evidence type="ECO:0000313" key="8">
    <source>
        <dbReference type="Proteomes" id="UP000478505"/>
    </source>
</evidence>
<dbReference type="GO" id="GO:0003677">
    <property type="term" value="F:DNA binding"/>
    <property type="evidence" value="ECO:0007669"/>
    <property type="project" value="InterPro"/>
</dbReference>
<dbReference type="PROSITE" id="PS00092">
    <property type="entry name" value="N6_MTASE"/>
    <property type="match status" value="1"/>
</dbReference>
<proteinExistence type="inferred from homology"/>